<proteinExistence type="predicted"/>
<protein>
    <recommendedName>
        <fullName evidence="5">Tetratricopeptide repeat protein</fullName>
    </recommendedName>
</protein>
<dbReference type="SUPFAM" id="SSF48452">
    <property type="entry name" value="TPR-like"/>
    <property type="match status" value="1"/>
</dbReference>
<name>A0AA40A7M4_9PEZI</name>
<gene>
    <name evidence="3" type="ORF">B0H67DRAFT_264161</name>
</gene>
<organism evidence="3 4">
    <name type="scientific">Lasiosphaeris hirsuta</name>
    <dbReference type="NCBI Taxonomy" id="260670"/>
    <lineage>
        <taxon>Eukaryota</taxon>
        <taxon>Fungi</taxon>
        <taxon>Dikarya</taxon>
        <taxon>Ascomycota</taxon>
        <taxon>Pezizomycotina</taxon>
        <taxon>Sordariomycetes</taxon>
        <taxon>Sordariomycetidae</taxon>
        <taxon>Sordariales</taxon>
        <taxon>Lasiosphaeriaceae</taxon>
        <taxon>Lasiosphaeris</taxon>
    </lineage>
</organism>
<sequence length="284" mass="32597">MKMAFRACRDKTSVLYSVLLNNAAIVREKGGQSDQAIRDFEQCAEIREKQLSSDHEELANVYNNLSMPLMSKRRFDESEGLLRRAPKIDSSKDETSQLKILHTRYMNLGCLYALMGRFDESRVETEKGRQYVLRQFGDNSYYIATCERYTEYVDYKQGFIDQARQKYTRAYSILSNIYLVHSTISSTLYMLGCVENEAGNIAASIGWLEKTVHMAKRNVPGRKDEGEVARASRKLSDALRLAGRVEEADRMHCEAEDTRTRLQGAGMEDTEQNYDLLVPAQFRT</sequence>
<evidence type="ECO:0000313" key="3">
    <source>
        <dbReference type="EMBL" id="KAK0710745.1"/>
    </source>
</evidence>
<evidence type="ECO:0000256" key="2">
    <source>
        <dbReference type="ARBA" id="ARBA00022803"/>
    </source>
</evidence>
<dbReference type="InterPro" id="IPR011990">
    <property type="entry name" value="TPR-like_helical_dom_sf"/>
</dbReference>
<dbReference type="PANTHER" id="PTHR45641">
    <property type="entry name" value="TETRATRICOPEPTIDE REPEAT PROTEIN (AFU_ORTHOLOGUE AFUA_6G03870)"/>
    <property type="match status" value="1"/>
</dbReference>
<reference evidence="3" key="1">
    <citation type="submission" date="2023-06" db="EMBL/GenBank/DDBJ databases">
        <title>Genome-scale phylogeny and comparative genomics of the fungal order Sordariales.</title>
        <authorList>
            <consortium name="Lawrence Berkeley National Laboratory"/>
            <person name="Hensen N."/>
            <person name="Bonometti L."/>
            <person name="Westerberg I."/>
            <person name="Brannstrom I.O."/>
            <person name="Guillou S."/>
            <person name="Cros-Aarteil S."/>
            <person name="Calhoun S."/>
            <person name="Haridas S."/>
            <person name="Kuo A."/>
            <person name="Mondo S."/>
            <person name="Pangilinan J."/>
            <person name="Riley R."/>
            <person name="Labutti K."/>
            <person name="Andreopoulos B."/>
            <person name="Lipzen A."/>
            <person name="Chen C."/>
            <person name="Yanf M."/>
            <person name="Daum C."/>
            <person name="Ng V."/>
            <person name="Clum A."/>
            <person name="Steindorff A."/>
            <person name="Ohm R."/>
            <person name="Martin F."/>
            <person name="Silar P."/>
            <person name="Natvig D."/>
            <person name="Lalanne C."/>
            <person name="Gautier V."/>
            <person name="Ament-Velasquez S.L."/>
            <person name="Kruys A."/>
            <person name="Hutchinson M.I."/>
            <person name="Powell A.J."/>
            <person name="Barry K."/>
            <person name="Miller A.N."/>
            <person name="Grigoriev I.V."/>
            <person name="Debuchy R."/>
            <person name="Gladieux P."/>
            <person name="Thoren M.H."/>
            <person name="Johannesson H."/>
        </authorList>
    </citation>
    <scope>NUCLEOTIDE SEQUENCE</scope>
    <source>
        <strain evidence="3">SMH4607-1</strain>
    </source>
</reference>
<evidence type="ECO:0000313" key="4">
    <source>
        <dbReference type="Proteomes" id="UP001172102"/>
    </source>
</evidence>
<dbReference type="PANTHER" id="PTHR45641:SF19">
    <property type="entry name" value="NEPHROCYSTIN-3"/>
    <property type="match status" value="1"/>
</dbReference>
<dbReference type="AlphaFoldDB" id="A0AA40A7M4"/>
<keyword evidence="1" id="KW-0677">Repeat</keyword>
<keyword evidence="2" id="KW-0802">TPR repeat</keyword>
<dbReference type="EMBL" id="JAUKUA010000005">
    <property type="protein sequence ID" value="KAK0710745.1"/>
    <property type="molecule type" value="Genomic_DNA"/>
</dbReference>
<accession>A0AA40A7M4</accession>
<dbReference type="Pfam" id="PF13424">
    <property type="entry name" value="TPR_12"/>
    <property type="match status" value="1"/>
</dbReference>
<keyword evidence="4" id="KW-1185">Reference proteome</keyword>
<dbReference type="Proteomes" id="UP001172102">
    <property type="component" value="Unassembled WGS sequence"/>
</dbReference>
<evidence type="ECO:0000256" key="1">
    <source>
        <dbReference type="ARBA" id="ARBA00022737"/>
    </source>
</evidence>
<evidence type="ECO:0008006" key="5">
    <source>
        <dbReference type="Google" id="ProtNLM"/>
    </source>
</evidence>
<comment type="caution">
    <text evidence="3">The sequence shown here is derived from an EMBL/GenBank/DDBJ whole genome shotgun (WGS) entry which is preliminary data.</text>
</comment>
<dbReference type="Gene3D" id="1.25.40.10">
    <property type="entry name" value="Tetratricopeptide repeat domain"/>
    <property type="match status" value="2"/>
</dbReference>